<evidence type="ECO:0000256" key="2">
    <source>
        <dbReference type="SAM" id="Phobius"/>
    </source>
</evidence>
<sequence>MQSTDESGRAYGDDPYGDDPYGGAGHAYAYDYAYGGMATTDTVAMPRDPGERAQGTHPTGDTCAAGTDPYATRPHLYADGPGPAGTAWKGPHGDVLGVPHAGPDATGPSAPGPAAPKSESARPVFVDATGRRQRRVLRAAQLLVIPAGGYVALLISTLLGGPTLSAPFVPQPDSTHPATPHASAPDASPGTGHSAGSVRPAAAQKNSRSTTAQRTPGSTERPTASSAAAPVPTAAPTGVASATSTSVSAPTAAPTPTAAAPTSHPSSKGRALGASHKPVK</sequence>
<protein>
    <submittedName>
        <fullName evidence="3">Uncharacterized protein</fullName>
    </submittedName>
</protein>
<comment type="caution">
    <text evidence="3">The sequence shown here is derived from an EMBL/GenBank/DDBJ whole genome shotgun (WGS) entry which is preliminary data.</text>
</comment>
<reference evidence="4" key="1">
    <citation type="submission" date="2023-07" db="EMBL/GenBank/DDBJ databases">
        <title>30 novel species of actinomycetes from the DSMZ collection.</title>
        <authorList>
            <person name="Nouioui I."/>
        </authorList>
    </citation>
    <scope>NUCLEOTIDE SEQUENCE [LARGE SCALE GENOMIC DNA]</scope>
    <source>
        <strain evidence="4">DSM 41699</strain>
    </source>
</reference>
<keyword evidence="2" id="KW-1133">Transmembrane helix</keyword>
<feature type="compositionally biased region" description="Polar residues" evidence="1">
    <location>
        <begin position="204"/>
        <end position="221"/>
    </location>
</feature>
<proteinExistence type="predicted"/>
<feature type="region of interest" description="Disordered" evidence="1">
    <location>
        <begin position="40"/>
        <end position="127"/>
    </location>
</feature>
<evidence type="ECO:0000256" key="1">
    <source>
        <dbReference type="SAM" id="MobiDB-lite"/>
    </source>
</evidence>
<keyword evidence="4" id="KW-1185">Reference proteome</keyword>
<evidence type="ECO:0000313" key="3">
    <source>
        <dbReference type="EMBL" id="MDT0462846.1"/>
    </source>
</evidence>
<keyword evidence="2" id="KW-0472">Membrane</keyword>
<accession>A0ABU2TPH2</accession>
<gene>
    <name evidence="3" type="ORF">RM764_07450</name>
</gene>
<feature type="region of interest" description="Disordered" evidence="1">
    <location>
        <begin position="1"/>
        <end position="22"/>
    </location>
</feature>
<evidence type="ECO:0000313" key="4">
    <source>
        <dbReference type="Proteomes" id="UP001183809"/>
    </source>
</evidence>
<name>A0ABU2TPH2_9ACTN</name>
<feature type="region of interest" description="Disordered" evidence="1">
    <location>
        <begin position="169"/>
        <end position="280"/>
    </location>
</feature>
<dbReference type="Proteomes" id="UP001183809">
    <property type="component" value="Unassembled WGS sequence"/>
</dbReference>
<keyword evidence="2" id="KW-0812">Transmembrane</keyword>
<organism evidence="3 4">
    <name type="scientific">Streptomyces gibsoniae</name>
    <dbReference type="NCBI Taxonomy" id="3075529"/>
    <lineage>
        <taxon>Bacteria</taxon>
        <taxon>Bacillati</taxon>
        <taxon>Actinomycetota</taxon>
        <taxon>Actinomycetes</taxon>
        <taxon>Kitasatosporales</taxon>
        <taxon>Streptomycetaceae</taxon>
        <taxon>Streptomyces</taxon>
    </lineage>
</organism>
<dbReference type="RefSeq" id="WP_311693193.1">
    <property type="nucleotide sequence ID" value="NZ_JAVREY010000006.1"/>
</dbReference>
<dbReference type="EMBL" id="JAVREY010000006">
    <property type="protein sequence ID" value="MDT0462846.1"/>
    <property type="molecule type" value="Genomic_DNA"/>
</dbReference>
<feature type="transmembrane region" description="Helical" evidence="2">
    <location>
        <begin position="139"/>
        <end position="161"/>
    </location>
</feature>
<feature type="compositionally biased region" description="Basic and acidic residues" evidence="1">
    <location>
        <begin position="1"/>
        <end position="12"/>
    </location>
</feature>
<feature type="compositionally biased region" description="Low complexity" evidence="1">
    <location>
        <begin position="222"/>
        <end position="266"/>
    </location>
</feature>